<dbReference type="InterPro" id="IPR000048">
    <property type="entry name" value="IQ_motif_EF-hand-BS"/>
</dbReference>
<reference evidence="6" key="2">
    <citation type="submission" date="2025-09" db="UniProtKB">
        <authorList>
            <consortium name="Ensembl"/>
        </authorList>
    </citation>
    <scope>IDENTIFICATION</scope>
</reference>
<proteinExistence type="predicted"/>
<dbReference type="GO" id="GO:0005737">
    <property type="term" value="C:cytoplasm"/>
    <property type="evidence" value="ECO:0007669"/>
    <property type="project" value="UniProtKB-SubCell"/>
</dbReference>
<accession>A0A672R6W3</accession>
<feature type="transmembrane region" description="Helical" evidence="5">
    <location>
        <begin position="75"/>
        <end position="100"/>
    </location>
</feature>
<dbReference type="SMART" id="SM00015">
    <property type="entry name" value="IQ"/>
    <property type="match status" value="3"/>
</dbReference>
<dbReference type="GO" id="GO:0007051">
    <property type="term" value="P:spindle organization"/>
    <property type="evidence" value="ECO:0007669"/>
    <property type="project" value="TreeGrafter"/>
</dbReference>
<evidence type="ECO:0000313" key="6">
    <source>
        <dbReference type="Ensembl" id="ENSSGRP00000084734.1"/>
    </source>
</evidence>
<dbReference type="AlphaFoldDB" id="A0A672R6W3"/>
<dbReference type="PROSITE" id="PS50096">
    <property type="entry name" value="IQ"/>
    <property type="match status" value="2"/>
</dbReference>
<evidence type="ECO:0000256" key="3">
    <source>
        <dbReference type="ARBA" id="ARBA00022737"/>
    </source>
</evidence>
<dbReference type="Pfam" id="PF00612">
    <property type="entry name" value="IQ"/>
    <property type="match status" value="3"/>
</dbReference>
<organism evidence="6 7">
    <name type="scientific">Sinocyclocheilus grahami</name>
    <name type="common">Dianchi golden-line fish</name>
    <name type="synonym">Barbus grahami</name>
    <dbReference type="NCBI Taxonomy" id="75366"/>
    <lineage>
        <taxon>Eukaryota</taxon>
        <taxon>Metazoa</taxon>
        <taxon>Chordata</taxon>
        <taxon>Craniata</taxon>
        <taxon>Vertebrata</taxon>
        <taxon>Euteleostomi</taxon>
        <taxon>Actinopterygii</taxon>
        <taxon>Neopterygii</taxon>
        <taxon>Teleostei</taxon>
        <taxon>Ostariophysi</taxon>
        <taxon>Cypriniformes</taxon>
        <taxon>Cyprinidae</taxon>
        <taxon>Cyprininae</taxon>
        <taxon>Sinocyclocheilus</taxon>
    </lineage>
</organism>
<evidence type="ECO:0000256" key="4">
    <source>
        <dbReference type="ARBA" id="ARBA00022860"/>
    </source>
</evidence>
<keyword evidence="4" id="KW-0112">Calmodulin-binding</keyword>
<comment type="subcellular location">
    <subcellularLocation>
        <location evidence="1">Cytoplasm</location>
    </subcellularLocation>
</comment>
<evidence type="ECO:0000256" key="5">
    <source>
        <dbReference type="SAM" id="Phobius"/>
    </source>
</evidence>
<keyword evidence="2" id="KW-0963">Cytoplasm</keyword>
<dbReference type="InParanoid" id="A0A672R6W3"/>
<dbReference type="InterPro" id="IPR051185">
    <property type="entry name" value="ASPM"/>
</dbReference>
<evidence type="ECO:0008006" key="8">
    <source>
        <dbReference type="Google" id="ProtNLM"/>
    </source>
</evidence>
<evidence type="ECO:0000256" key="1">
    <source>
        <dbReference type="ARBA" id="ARBA00004496"/>
    </source>
</evidence>
<name>A0A672R6W3_SINGR</name>
<dbReference type="PANTHER" id="PTHR22706">
    <property type="entry name" value="ASSEMBLY FACTOR FOR SPINDLE MICROTUBULES"/>
    <property type="match status" value="1"/>
</dbReference>
<dbReference type="Ensembl" id="ENSSGRT00000090229.1">
    <property type="protein sequence ID" value="ENSSGRP00000084734.1"/>
    <property type="gene ID" value="ENSSGRG00000042755.1"/>
</dbReference>
<sequence length="129" mass="15308">MTVQRQRFLKQKAAAITIQSAYRGHCARVQHARMQASATLIQKWYRSLKRLAKRRRAAIKIQSAMRMHVYRKRYVLLRSSVLKLQCVYLIFMFGLSLVYLRQHFRLIKQDNMLCEHKLPGKFRPGSEDA</sequence>
<evidence type="ECO:0000313" key="7">
    <source>
        <dbReference type="Proteomes" id="UP000472262"/>
    </source>
</evidence>
<evidence type="ECO:0000256" key="2">
    <source>
        <dbReference type="ARBA" id="ARBA00022490"/>
    </source>
</evidence>
<keyword evidence="3" id="KW-0677">Repeat</keyword>
<dbReference type="Gene3D" id="1.20.5.190">
    <property type="match status" value="2"/>
</dbReference>
<dbReference type="GO" id="GO:0000922">
    <property type="term" value="C:spindle pole"/>
    <property type="evidence" value="ECO:0007669"/>
    <property type="project" value="TreeGrafter"/>
</dbReference>
<keyword evidence="5" id="KW-0812">Transmembrane</keyword>
<dbReference type="GO" id="GO:0000278">
    <property type="term" value="P:mitotic cell cycle"/>
    <property type="evidence" value="ECO:0007669"/>
    <property type="project" value="TreeGrafter"/>
</dbReference>
<dbReference type="PANTHER" id="PTHR22706:SF1">
    <property type="entry name" value="ASSEMBLY FACTOR FOR SPINDLE MICROTUBULES"/>
    <property type="match status" value="1"/>
</dbReference>
<dbReference type="GO" id="GO:0005516">
    <property type="term" value="F:calmodulin binding"/>
    <property type="evidence" value="ECO:0007669"/>
    <property type="project" value="UniProtKB-KW"/>
</dbReference>
<keyword evidence="5" id="KW-0472">Membrane</keyword>
<dbReference type="GO" id="GO:0051295">
    <property type="term" value="P:establishment of meiotic spindle localization"/>
    <property type="evidence" value="ECO:0007669"/>
    <property type="project" value="TreeGrafter"/>
</dbReference>
<protein>
    <recommendedName>
        <fullName evidence="8">Calmodulin binding transcription activator 2</fullName>
    </recommendedName>
</protein>
<keyword evidence="7" id="KW-1185">Reference proteome</keyword>
<keyword evidence="5" id="KW-1133">Transmembrane helix</keyword>
<dbReference type="Proteomes" id="UP000472262">
    <property type="component" value="Unassembled WGS sequence"/>
</dbReference>
<reference evidence="6" key="1">
    <citation type="submission" date="2025-08" db="UniProtKB">
        <authorList>
            <consortium name="Ensembl"/>
        </authorList>
    </citation>
    <scope>IDENTIFICATION</scope>
</reference>